<dbReference type="InterPro" id="IPR014756">
    <property type="entry name" value="Ig_E-set"/>
</dbReference>
<comment type="caution">
    <text evidence="8">The sequence shown here is derived from an EMBL/GenBank/DDBJ whole genome shotgun (WGS) entry which is preliminary data.</text>
</comment>
<keyword evidence="6" id="KW-0472">Membrane</keyword>
<keyword evidence="6" id="KW-1133">Transmembrane helix</keyword>
<dbReference type="GO" id="GO:0042597">
    <property type="term" value="C:periplasmic space"/>
    <property type="evidence" value="ECO:0007669"/>
    <property type="project" value="InterPro"/>
</dbReference>
<dbReference type="SUPFAM" id="SSF81296">
    <property type="entry name" value="E set domains"/>
    <property type="match status" value="1"/>
</dbReference>
<dbReference type="AlphaFoldDB" id="A0A1Q9LU81"/>
<dbReference type="GO" id="GO:0046688">
    <property type="term" value="P:response to copper ion"/>
    <property type="evidence" value="ECO:0007669"/>
    <property type="project" value="InterPro"/>
</dbReference>
<keyword evidence="2" id="KW-0479">Metal-binding</keyword>
<dbReference type="STRING" id="1193682.BJP25_00200"/>
<gene>
    <name evidence="8" type="ORF">BJP25_00200</name>
</gene>
<dbReference type="InterPro" id="IPR032694">
    <property type="entry name" value="CopC/D"/>
</dbReference>
<feature type="region of interest" description="Disordered" evidence="5">
    <location>
        <begin position="115"/>
        <end position="138"/>
    </location>
</feature>
<dbReference type="GO" id="GO:0005886">
    <property type="term" value="C:plasma membrane"/>
    <property type="evidence" value="ECO:0007669"/>
    <property type="project" value="TreeGrafter"/>
</dbReference>
<dbReference type="Proteomes" id="UP000186040">
    <property type="component" value="Unassembled WGS sequence"/>
</dbReference>
<comment type="subcellular location">
    <subcellularLocation>
        <location evidence="1">Cell envelope</location>
    </subcellularLocation>
</comment>
<name>A0A1Q9LU81_9PSEU</name>
<evidence type="ECO:0000259" key="7">
    <source>
        <dbReference type="Pfam" id="PF04234"/>
    </source>
</evidence>
<keyword evidence="9" id="KW-1185">Reference proteome</keyword>
<dbReference type="GO" id="GO:0005507">
    <property type="term" value="F:copper ion binding"/>
    <property type="evidence" value="ECO:0007669"/>
    <property type="project" value="InterPro"/>
</dbReference>
<feature type="transmembrane region" description="Helical" evidence="6">
    <location>
        <begin position="146"/>
        <end position="165"/>
    </location>
</feature>
<dbReference type="InterPro" id="IPR007348">
    <property type="entry name" value="CopC_dom"/>
</dbReference>
<evidence type="ECO:0000256" key="3">
    <source>
        <dbReference type="ARBA" id="ARBA00022729"/>
    </source>
</evidence>
<protein>
    <submittedName>
        <fullName evidence="8">Copper resistance protein CopC</fullName>
    </submittedName>
</protein>
<evidence type="ECO:0000256" key="1">
    <source>
        <dbReference type="ARBA" id="ARBA00004196"/>
    </source>
</evidence>
<dbReference type="Pfam" id="PF04234">
    <property type="entry name" value="CopC"/>
    <property type="match status" value="1"/>
</dbReference>
<evidence type="ECO:0000256" key="6">
    <source>
        <dbReference type="SAM" id="Phobius"/>
    </source>
</evidence>
<keyword evidence="4" id="KW-0186">Copper</keyword>
<feature type="domain" description="CopC" evidence="7">
    <location>
        <begin position="16"/>
        <end position="112"/>
    </location>
</feature>
<keyword evidence="3" id="KW-0732">Signal</keyword>
<evidence type="ECO:0000256" key="4">
    <source>
        <dbReference type="ARBA" id="ARBA00023008"/>
    </source>
</evidence>
<dbReference type="Gene3D" id="2.60.40.1220">
    <property type="match status" value="1"/>
</dbReference>
<accession>A0A1Q9LU81</accession>
<evidence type="ECO:0000313" key="8">
    <source>
        <dbReference type="EMBL" id="OLR95607.1"/>
    </source>
</evidence>
<dbReference type="OrthoDB" id="5242236at2"/>
<proteinExistence type="predicted"/>
<reference evidence="8 9" key="1">
    <citation type="submission" date="2016-10" db="EMBL/GenBank/DDBJ databases">
        <title>The Draft Genome Sequence of Actinokineospora bangkokensis 44EHWT reveals the biosynthetic pathway of antifungal compounds Thailandins with unusual extender unit butylmalonyl-CoA.</title>
        <authorList>
            <person name="Greule A."/>
            <person name="Intra B."/>
            <person name="Flemming S."/>
            <person name="Rommel M.G."/>
            <person name="Panbangred W."/>
            <person name="Bechthold A."/>
        </authorList>
    </citation>
    <scope>NUCLEOTIDE SEQUENCE [LARGE SCALE GENOMIC DNA]</scope>
    <source>
        <strain evidence="8 9">44EHW</strain>
    </source>
</reference>
<dbReference type="GO" id="GO:0006825">
    <property type="term" value="P:copper ion transport"/>
    <property type="evidence" value="ECO:0007669"/>
    <property type="project" value="InterPro"/>
</dbReference>
<dbReference type="EMBL" id="MKQR01000001">
    <property type="protein sequence ID" value="OLR95607.1"/>
    <property type="molecule type" value="Genomic_DNA"/>
</dbReference>
<evidence type="ECO:0000256" key="2">
    <source>
        <dbReference type="ARBA" id="ARBA00022723"/>
    </source>
</evidence>
<evidence type="ECO:0000256" key="5">
    <source>
        <dbReference type="SAM" id="MobiDB-lite"/>
    </source>
</evidence>
<dbReference type="GO" id="GO:0030313">
    <property type="term" value="C:cell envelope"/>
    <property type="evidence" value="ECO:0007669"/>
    <property type="project" value="UniProtKB-SubCell"/>
</dbReference>
<keyword evidence="6" id="KW-0812">Transmembrane</keyword>
<evidence type="ECO:0000313" key="9">
    <source>
        <dbReference type="Proteomes" id="UP000186040"/>
    </source>
</evidence>
<dbReference type="PANTHER" id="PTHR34820:SF4">
    <property type="entry name" value="INNER MEMBRANE PROTEIN YEBZ"/>
    <property type="match status" value="1"/>
</dbReference>
<sequence>MALLALAGAAGTASAHNQLVGSNPVAGSSVATAPDTVELTFDQPVQEGQDLNTVVVQGPDGSSQWQGGAAQVKSNVVSAPLRALGPAGKYTIGYRILSADGHSVTGEVEFTLTQAGTGTPAPATAGGTASQSSGSSAPDGGGGIPVWVWVVGAVVLLGGGGFLAARVGSGADK</sequence>
<dbReference type="PANTHER" id="PTHR34820">
    <property type="entry name" value="INNER MEMBRANE PROTEIN YEBZ"/>
    <property type="match status" value="1"/>
</dbReference>
<dbReference type="InterPro" id="IPR014755">
    <property type="entry name" value="Cu-Rt/internalin_Ig-like"/>
</dbReference>
<organism evidence="8 9">
    <name type="scientific">Actinokineospora bangkokensis</name>
    <dbReference type="NCBI Taxonomy" id="1193682"/>
    <lineage>
        <taxon>Bacteria</taxon>
        <taxon>Bacillati</taxon>
        <taxon>Actinomycetota</taxon>
        <taxon>Actinomycetes</taxon>
        <taxon>Pseudonocardiales</taxon>
        <taxon>Pseudonocardiaceae</taxon>
        <taxon>Actinokineospora</taxon>
    </lineage>
</organism>